<dbReference type="InterPro" id="IPR000159">
    <property type="entry name" value="RA_dom"/>
</dbReference>
<dbReference type="PANTHER" id="PTHR23113:SF175">
    <property type="entry name" value="RAP GUANINE NUCLEOTIDE EXCHANGE FACTOR 4"/>
    <property type="match status" value="1"/>
</dbReference>
<dbReference type="Gene3D" id="1.10.840.10">
    <property type="entry name" value="Ras guanine-nucleotide exchange factors catalytic domain"/>
    <property type="match status" value="1"/>
</dbReference>
<evidence type="ECO:0000313" key="7">
    <source>
        <dbReference type="Ensembl" id="ENSOMYP00000118902.1"/>
    </source>
</evidence>
<evidence type="ECO:0000259" key="6">
    <source>
        <dbReference type="PROSITE" id="PS50200"/>
    </source>
</evidence>
<feature type="domain" description="Ras-GEF" evidence="3">
    <location>
        <begin position="496"/>
        <end position="686"/>
    </location>
</feature>
<dbReference type="PRINTS" id="PR00103">
    <property type="entry name" value="CAMPKINASE"/>
</dbReference>
<dbReference type="AlphaFoldDB" id="A0A8K9V471"/>
<dbReference type="InterPro" id="IPR000595">
    <property type="entry name" value="cNMP-bd_dom"/>
</dbReference>
<dbReference type="SUPFAM" id="SSF51206">
    <property type="entry name" value="cAMP-binding domain-like"/>
    <property type="match status" value="1"/>
</dbReference>
<sequence>MVHWISLKLCTYTAAIWWPESKLQLGSKDHHISKGQLLCFYCKALPLLHPSILSQQVPSEKILRAGKVLRDAILSRAPHMIRDRKYHLKTYRQCCVGTELVDWQMQQSSSVYSRIQAVGMWQVLLEEGVLNHVDQELTFQDKYLFYRFLEDEQEDAPLPTEEETRESDEELQDTLLLLSQVGPDAHMRMVLRKHPGQRAADDLEIIYEELLHIKALSHLSTTVKKELAGVLIFESHAKAGTVLFNQGEEGTSWYIILKGSVNVVIYGKGVVCTLHEGDDFGKLALVNDAPRAASIVLREDNCHFLRVDKEDFNRILRVSYLGKLTWPSSTSAQYTVMSGAPEKILEHFLEMMRLDSHLNESGTVASQGSEQERLDYTLNNKRRVIRLVLQWASVHGDHLQEEDASLAFLEVSACVPNVLFKVYCSDHTYTTIRVTVAASVREVISAVADKLGSAEDLLLVNLSSAGGEKVCAIFQTPLPEQEGPSTGSMGSFELMSSKDLAYQMTVYDWELFHCVHEHELIYHTFGRQNFKKTTANMDLFLRRFNEIQLWVITEICLCAQLSKRVQMLKKFIKIAAHCKEYKNLNSFFAIIMGMSNPAVSRLSQTWEKLPSKFKKFYNEFESLMDPSRNHRAYRLTVAKLDPPIIPFMPLLIKDMTFTHDGNKTFIDSLVNFEKMVRPSKMIYICT</sequence>
<dbReference type="InterPro" id="IPR014710">
    <property type="entry name" value="RmlC-like_jellyroll"/>
</dbReference>
<reference evidence="7" key="2">
    <citation type="submission" date="2025-08" db="UniProtKB">
        <authorList>
            <consortium name="Ensembl"/>
        </authorList>
    </citation>
    <scope>IDENTIFICATION</scope>
</reference>
<dbReference type="InterPro" id="IPR036964">
    <property type="entry name" value="RASGEF_cat_dom_sf"/>
</dbReference>
<feature type="domain" description="DEP" evidence="5">
    <location>
        <begin position="75"/>
        <end position="150"/>
    </location>
</feature>
<dbReference type="SUPFAM" id="SSF48366">
    <property type="entry name" value="Ras GEF"/>
    <property type="match status" value="1"/>
</dbReference>
<dbReference type="InterPro" id="IPR023578">
    <property type="entry name" value="Ras_GEF_dom_sf"/>
</dbReference>
<dbReference type="CDD" id="cd04437">
    <property type="entry name" value="DEP_Epac"/>
    <property type="match status" value="1"/>
</dbReference>
<dbReference type="Gene3D" id="2.60.120.10">
    <property type="entry name" value="Jelly Rolls"/>
    <property type="match status" value="1"/>
</dbReference>
<dbReference type="PROSITE" id="PS50200">
    <property type="entry name" value="RA"/>
    <property type="match status" value="1"/>
</dbReference>
<dbReference type="Gene3D" id="3.10.20.90">
    <property type="entry name" value="Phosphatidylinositol 3-kinase Catalytic Subunit, Chain A, domain 1"/>
    <property type="match status" value="1"/>
</dbReference>
<dbReference type="PROSITE" id="PS50042">
    <property type="entry name" value="CNMP_BINDING_3"/>
    <property type="match status" value="1"/>
</dbReference>
<dbReference type="Pfam" id="PF00610">
    <property type="entry name" value="DEP"/>
    <property type="match status" value="1"/>
</dbReference>
<evidence type="ECO:0000256" key="1">
    <source>
        <dbReference type="ARBA" id="ARBA00022658"/>
    </source>
</evidence>
<dbReference type="Pfam" id="PF00617">
    <property type="entry name" value="RasGEF"/>
    <property type="match status" value="1"/>
</dbReference>
<feature type="domain" description="Cyclic nucleotide-binding" evidence="4">
    <location>
        <begin position="215"/>
        <end position="316"/>
    </location>
</feature>
<dbReference type="InterPro" id="IPR018490">
    <property type="entry name" value="cNMP-bd_dom_sf"/>
</dbReference>
<feature type="domain" description="Ras-associating" evidence="6">
    <location>
        <begin position="416"/>
        <end position="499"/>
    </location>
</feature>
<accession>A0A8K9V471</accession>
<dbReference type="Gene3D" id="1.10.10.10">
    <property type="entry name" value="Winged helix-like DNA-binding domain superfamily/Winged helix DNA-binding domain"/>
    <property type="match status" value="1"/>
</dbReference>
<evidence type="ECO:0000259" key="5">
    <source>
        <dbReference type="PROSITE" id="PS50186"/>
    </source>
</evidence>
<dbReference type="GO" id="GO:0005085">
    <property type="term" value="F:guanyl-nucleotide exchange factor activity"/>
    <property type="evidence" value="ECO:0007669"/>
    <property type="project" value="UniProtKB-KW"/>
</dbReference>
<dbReference type="GO" id="GO:0005886">
    <property type="term" value="C:plasma membrane"/>
    <property type="evidence" value="ECO:0007669"/>
    <property type="project" value="TreeGrafter"/>
</dbReference>
<dbReference type="CDD" id="cd00038">
    <property type="entry name" value="CAP_ED"/>
    <property type="match status" value="1"/>
</dbReference>
<dbReference type="PANTHER" id="PTHR23113">
    <property type="entry name" value="GUANINE NUCLEOTIDE EXCHANGE FACTOR"/>
    <property type="match status" value="1"/>
</dbReference>
<dbReference type="Proteomes" id="UP000694395">
    <property type="component" value="Chromosome 22"/>
</dbReference>
<dbReference type="InterPro" id="IPR001895">
    <property type="entry name" value="RASGEF_cat_dom"/>
</dbReference>
<dbReference type="SMART" id="SM00147">
    <property type="entry name" value="RasGEF"/>
    <property type="match status" value="1"/>
</dbReference>
<dbReference type="SUPFAM" id="SSF46785">
    <property type="entry name" value="Winged helix' DNA-binding domain"/>
    <property type="match status" value="1"/>
</dbReference>
<reference evidence="7" key="1">
    <citation type="submission" date="2020-07" db="EMBL/GenBank/DDBJ databases">
        <title>A long reads based de novo assembly of the rainbow trout Arlee double haploid line genome.</title>
        <authorList>
            <person name="Gao G."/>
            <person name="Palti Y."/>
        </authorList>
    </citation>
    <scope>NUCLEOTIDE SEQUENCE [LARGE SCALE GENOMIC DNA]</scope>
</reference>
<dbReference type="SMART" id="SM00049">
    <property type="entry name" value="DEP"/>
    <property type="match status" value="1"/>
</dbReference>
<dbReference type="PROSITE" id="PS50009">
    <property type="entry name" value="RASGEF_CAT"/>
    <property type="match status" value="1"/>
</dbReference>
<dbReference type="InterPro" id="IPR036390">
    <property type="entry name" value="WH_DNA-bd_sf"/>
</dbReference>
<keyword evidence="1 2" id="KW-0344">Guanine-nucleotide releasing factor</keyword>
<reference evidence="7" key="3">
    <citation type="submission" date="2025-09" db="UniProtKB">
        <authorList>
            <consortium name="Ensembl"/>
        </authorList>
    </citation>
    <scope>IDENTIFICATION</scope>
</reference>
<dbReference type="FunFam" id="1.10.10.10:FF:000096">
    <property type="entry name" value="Rap guanine nucleotide exchange factor 4"/>
    <property type="match status" value="1"/>
</dbReference>
<evidence type="ECO:0000259" key="4">
    <source>
        <dbReference type="PROSITE" id="PS50042"/>
    </source>
</evidence>
<protein>
    <submittedName>
        <fullName evidence="7">Rap guanine nucleotide exchange factor 4</fullName>
    </submittedName>
</protein>
<dbReference type="PROSITE" id="PS00720">
    <property type="entry name" value="RASGEF"/>
    <property type="match status" value="1"/>
</dbReference>
<dbReference type="InterPro" id="IPR008937">
    <property type="entry name" value="Ras-like_GEF"/>
</dbReference>
<keyword evidence="8" id="KW-1185">Reference proteome</keyword>
<proteinExistence type="predicted"/>
<dbReference type="InterPro" id="IPR019804">
    <property type="entry name" value="Ras_G-nucl-exch_fac_CS"/>
</dbReference>
<evidence type="ECO:0000256" key="2">
    <source>
        <dbReference type="PROSITE-ProRule" id="PRU00168"/>
    </source>
</evidence>
<dbReference type="InterPro" id="IPR036388">
    <property type="entry name" value="WH-like_DNA-bd_sf"/>
</dbReference>
<dbReference type="CDD" id="cd00155">
    <property type="entry name" value="RasGEF"/>
    <property type="match status" value="1"/>
</dbReference>
<dbReference type="Gene3D" id="1.20.870.10">
    <property type="entry name" value="Son of sevenless (SoS) protein Chain: S domain 1"/>
    <property type="match status" value="2"/>
</dbReference>
<organism evidence="7 8">
    <name type="scientific">Oncorhynchus mykiss</name>
    <name type="common">Rainbow trout</name>
    <name type="synonym">Salmo gairdneri</name>
    <dbReference type="NCBI Taxonomy" id="8022"/>
    <lineage>
        <taxon>Eukaryota</taxon>
        <taxon>Metazoa</taxon>
        <taxon>Chordata</taxon>
        <taxon>Craniata</taxon>
        <taxon>Vertebrata</taxon>
        <taxon>Euteleostomi</taxon>
        <taxon>Actinopterygii</taxon>
        <taxon>Neopterygii</taxon>
        <taxon>Teleostei</taxon>
        <taxon>Protacanthopterygii</taxon>
        <taxon>Salmoniformes</taxon>
        <taxon>Salmonidae</taxon>
        <taxon>Salmoninae</taxon>
        <taxon>Oncorhynchus</taxon>
    </lineage>
</organism>
<dbReference type="GO" id="GO:0007265">
    <property type="term" value="P:Ras protein signal transduction"/>
    <property type="evidence" value="ECO:0007669"/>
    <property type="project" value="TreeGrafter"/>
</dbReference>
<dbReference type="InterPro" id="IPR000591">
    <property type="entry name" value="DEP_dom"/>
</dbReference>
<dbReference type="GeneTree" id="ENSGT00940000156075"/>
<evidence type="ECO:0000313" key="8">
    <source>
        <dbReference type="Proteomes" id="UP000694395"/>
    </source>
</evidence>
<dbReference type="Pfam" id="PF00027">
    <property type="entry name" value="cNMP_binding"/>
    <property type="match status" value="1"/>
</dbReference>
<name>A0A8K9V471_ONCMY</name>
<dbReference type="Ensembl" id="ENSOMYT00000116933.1">
    <property type="protein sequence ID" value="ENSOMYP00000118902.1"/>
    <property type="gene ID" value="ENSOMYG00000010612.2"/>
</dbReference>
<dbReference type="SMART" id="SM00100">
    <property type="entry name" value="cNMP"/>
    <property type="match status" value="1"/>
</dbReference>
<evidence type="ECO:0000259" key="3">
    <source>
        <dbReference type="PROSITE" id="PS50009"/>
    </source>
</evidence>
<dbReference type="PROSITE" id="PS50186">
    <property type="entry name" value="DEP"/>
    <property type="match status" value="1"/>
</dbReference>